<keyword evidence="1" id="KW-1185">Reference proteome</keyword>
<dbReference type="AlphaFoldDB" id="A0A915KCW8"/>
<evidence type="ECO:0000313" key="1">
    <source>
        <dbReference type="Proteomes" id="UP000887565"/>
    </source>
</evidence>
<reference evidence="2" key="1">
    <citation type="submission" date="2022-11" db="UniProtKB">
        <authorList>
            <consortium name="WormBaseParasite"/>
        </authorList>
    </citation>
    <scope>IDENTIFICATION</scope>
</reference>
<dbReference type="WBParaSite" id="nRc.2.0.1.t36557-RA">
    <property type="protein sequence ID" value="nRc.2.0.1.t36557-RA"/>
    <property type="gene ID" value="nRc.2.0.1.g36557"/>
</dbReference>
<organism evidence="1 2">
    <name type="scientific">Romanomermis culicivorax</name>
    <name type="common">Nematode worm</name>
    <dbReference type="NCBI Taxonomy" id="13658"/>
    <lineage>
        <taxon>Eukaryota</taxon>
        <taxon>Metazoa</taxon>
        <taxon>Ecdysozoa</taxon>
        <taxon>Nematoda</taxon>
        <taxon>Enoplea</taxon>
        <taxon>Dorylaimia</taxon>
        <taxon>Mermithida</taxon>
        <taxon>Mermithoidea</taxon>
        <taxon>Mermithidae</taxon>
        <taxon>Romanomermis</taxon>
    </lineage>
</organism>
<name>A0A915KCW8_ROMCU</name>
<evidence type="ECO:0000313" key="2">
    <source>
        <dbReference type="WBParaSite" id="nRc.2.0.1.t36557-RA"/>
    </source>
</evidence>
<sequence length="143" mass="16059">MSDRCVLVHFRRSKPKYFPALRAGLEIKIFALGAEQVSLASRLIFSPKLRKSSFKILQPTQTQVTKPSLSLSASSKRSSTSSASSFFICSCIHEYNSLSSTEPSPFLSIFRANFRKRNFDSSGDIWSYSSANFFDPLIGEKEK</sequence>
<accession>A0A915KCW8</accession>
<proteinExistence type="predicted"/>
<protein>
    <submittedName>
        <fullName evidence="2">Uncharacterized protein</fullName>
    </submittedName>
</protein>
<dbReference type="Proteomes" id="UP000887565">
    <property type="component" value="Unplaced"/>
</dbReference>